<protein>
    <submittedName>
        <fullName evidence="1">Putative mitochondrial protein</fullName>
    </submittedName>
</protein>
<sequence>MIKAVAQAIPYVLTIFKIPTTLCKKIESSIAQFWWRNYSTSKSLHWCHWSEMCKLTKDCGWFGIQKLNYLQFGSPRQTVVTTLTRSKLFNVQSAKKLVVSIW</sequence>
<proteinExistence type="predicted"/>
<evidence type="ECO:0000313" key="1">
    <source>
        <dbReference type="EMBL" id="PKA63610.1"/>
    </source>
</evidence>
<dbReference type="OrthoDB" id="1106043at2759"/>
<gene>
    <name evidence="1" type="ORF">AXF42_Ash005505</name>
</gene>
<name>A0A2I0B751_9ASPA</name>
<reference evidence="1 2" key="1">
    <citation type="journal article" date="2017" name="Nature">
        <title>The Apostasia genome and the evolution of orchids.</title>
        <authorList>
            <person name="Zhang G.Q."/>
            <person name="Liu K.W."/>
            <person name="Li Z."/>
            <person name="Lohaus R."/>
            <person name="Hsiao Y.Y."/>
            <person name="Niu S.C."/>
            <person name="Wang J.Y."/>
            <person name="Lin Y.C."/>
            <person name="Xu Q."/>
            <person name="Chen L.J."/>
            <person name="Yoshida K."/>
            <person name="Fujiwara S."/>
            <person name="Wang Z.W."/>
            <person name="Zhang Y.Q."/>
            <person name="Mitsuda N."/>
            <person name="Wang M."/>
            <person name="Liu G.H."/>
            <person name="Pecoraro L."/>
            <person name="Huang H.X."/>
            <person name="Xiao X.J."/>
            <person name="Lin M."/>
            <person name="Wu X.Y."/>
            <person name="Wu W.L."/>
            <person name="Chen Y.Y."/>
            <person name="Chang S.B."/>
            <person name="Sakamoto S."/>
            <person name="Ohme-Takagi M."/>
            <person name="Yagi M."/>
            <person name="Zeng S.J."/>
            <person name="Shen C.Y."/>
            <person name="Yeh C.M."/>
            <person name="Luo Y.B."/>
            <person name="Tsai W.C."/>
            <person name="Van de Peer Y."/>
            <person name="Liu Z.J."/>
        </authorList>
    </citation>
    <scope>NUCLEOTIDE SEQUENCE [LARGE SCALE GENOMIC DNA]</scope>
    <source>
        <strain evidence="2">cv. Shenzhen</strain>
        <tissue evidence="1">Stem</tissue>
    </source>
</reference>
<accession>A0A2I0B751</accession>
<organism evidence="1 2">
    <name type="scientific">Apostasia shenzhenica</name>
    <dbReference type="NCBI Taxonomy" id="1088818"/>
    <lineage>
        <taxon>Eukaryota</taxon>
        <taxon>Viridiplantae</taxon>
        <taxon>Streptophyta</taxon>
        <taxon>Embryophyta</taxon>
        <taxon>Tracheophyta</taxon>
        <taxon>Spermatophyta</taxon>
        <taxon>Magnoliopsida</taxon>
        <taxon>Liliopsida</taxon>
        <taxon>Asparagales</taxon>
        <taxon>Orchidaceae</taxon>
        <taxon>Apostasioideae</taxon>
        <taxon>Apostasia</taxon>
    </lineage>
</organism>
<dbReference type="AlphaFoldDB" id="A0A2I0B751"/>
<dbReference type="Proteomes" id="UP000236161">
    <property type="component" value="Unassembled WGS sequence"/>
</dbReference>
<dbReference type="EMBL" id="KZ451908">
    <property type="protein sequence ID" value="PKA63610.1"/>
    <property type="molecule type" value="Genomic_DNA"/>
</dbReference>
<evidence type="ECO:0000313" key="2">
    <source>
        <dbReference type="Proteomes" id="UP000236161"/>
    </source>
</evidence>
<dbReference type="STRING" id="1088818.A0A2I0B751"/>
<keyword evidence="2" id="KW-1185">Reference proteome</keyword>